<evidence type="ECO:0000313" key="4">
    <source>
        <dbReference type="EMBL" id="SHH60628.1"/>
    </source>
</evidence>
<dbReference type="GO" id="GO:0016829">
    <property type="term" value="F:lyase activity"/>
    <property type="evidence" value="ECO:0007669"/>
    <property type="project" value="UniProtKB-KW"/>
</dbReference>
<feature type="domain" description="SAF" evidence="3">
    <location>
        <begin position="24"/>
        <end position="95"/>
    </location>
</feature>
<sequence length="560" mass="60423">MQSIAQDSFFTSMSNTFLKIHPADNVFVALTDLKAGEKISYEGKSLVLKDDVNAKHKFAENDLAPEDEVFMYGTVVGKATQPIKQGGVIGTHNLKHKAAPYSGRTKTYQWTPPDVSAFKSKTFMGFHRADGQVGTANYWLVIPLVFCENRNVEMIRQAFQDELGFTKPDVYKHYVHELVNLYREGKTEKLGDVRFQPATEVPSKRVFKNIDGIKVLTHQGGCGGTRQDAQTLCALLAGYIHNPNVAGATILSLGCQNAEIKTIQERLAALDPKSLKPVIILDQQQSGTEQELLSQAIQKTFLALIEADKTERKPAPLNKLVVGLKCGGSDGFSGISANPAIGHTSDLLVALGGSTILSEFPELCGVEQELINRCEEDEAGNRFIQLMRTYSDAAEAVGSGFDMNPSPGNIKDGLITDAIKSAGAAKKGGTAPVADVLPYATYIRKPGLNLLCTPGNDVESTTGTTGSGAQIILFTTGLGTPTGNPVSQVIKLSTNTRLAQKMPDIIDFNTGQIISGEKTIEQVGEEILDFIIEVASGRTTAKSVALNQDDFIPWKRGVSL</sequence>
<dbReference type="PANTHER" id="PTHR30536:SF5">
    <property type="entry name" value="ALTRONATE DEHYDRATASE"/>
    <property type="match status" value="1"/>
</dbReference>
<dbReference type="InterPro" id="IPR044144">
    <property type="entry name" value="SAF_UxaA/GarD"/>
</dbReference>
<dbReference type="EMBL" id="FQWQ01000003">
    <property type="protein sequence ID" value="SHH60628.1"/>
    <property type="molecule type" value="Genomic_DNA"/>
</dbReference>
<organism evidence="4 5">
    <name type="scientific">Chryseolinea serpens</name>
    <dbReference type="NCBI Taxonomy" id="947013"/>
    <lineage>
        <taxon>Bacteria</taxon>
        <taxon>Pseudomonadati</taxon>
        <taxon>Bacteroidota</taxon>
        <taxon>Cytophagia</taxon>
        <taxon>Cytophagales</taxon>
        <taxon>Fulvivirgaceae</taxon>
        <taxon>Chryseolinea</taxon>
    </lineage>
</organism>
<accession>A0A1M5UCJ2</accession>
<dbReference type="InterPro" id="IPR013974">
    <property type="entry name" value="SAF"/>
</dbReference>
<protein>
    <submittedName>
        <fullName evidence="4">Altronate hydrolase</fullName>
    </submittedName>
</protein>
<dbReference type="InterPro" id="IPR052172">
    <property type="entry name" value="UxaA_altronate/galactarate_dh"/>
</dbReference>
<dbReference type="InterPro" id="IPR048332">
    <property type="entry name" value="GD_AH_C"/>
</dbReference>
<dbReference type="Proteomes" id="UP000184212">
    <property type="component" value="Unassembled WGS sequence"/>
</dbReference>
<proteinExistence type="inferred from homology"/>
<dbReference type="SMART" id="SM00858">
    <property type="entry name" value="SAF"/>
    <property type="match status" value="1"/>
</dbReference>
<reference evidence="4 5" key="1">
    <citation type="submission" date="2016-11" db="EMBL/GenBank/DDBJ databases">
        <authorList>
            <person name="Jaros S."/>
            <person name="Januszkiewicz K."/>
            <person name="Wedrychowicz H."/>
        </authorList>
    </citation>
    <scope>NUCLEOTIDE SEQUENCE [LARGE SCALE GENOMIC DNA]</scope>
    <source>
        <strain evidence="4 5">DSM 24574</strain>
    </source>
</reference>
<dbReference type="AlphaFoldDB" id="A0A1M5UCJ2"/>
<comment type="similarity">
    <text evidence="1">Belongs to the UxaA family.</text>
</comment>
<dbReference type="InterPro" id="IPR007392">
    <property type="entry name" value="GD_AH_second"/>
</dbReference>
<dbReference type="Pfam" id="PF08666">
    <property type="entry name" value="SAF"/>
    <property type="match status" value="1"/>
</dbReference>
<dbReference type="GO" id="GO:0016787">
    <property type="term" value="F:hydrolase activity"/>
    <property type="evidence" value="ECO:0007669"/>
    <property type="project" value="UniProtKB-KW"/>
</dbReference>
<dbReference type="STRING" id="947013.SAMN04488109_4590"/>
<keyword evidence="5" id="KW-1185">Reference proteome</keyword>
<gene>
    <name evidence="4" type="ORF">SAMN04488109_4590</name>
</gene>
<dbReference type="GO" id="GO:0019698">
    <property type="term" value="P:D-galacturonate catabolic process"/>
    <property type="evidence" value="ECO:0007669"/>
    <property type="project" value="TreeGrafter"/>
</dbReference>
<evidence type="ECO:0000313" key="5">
    <source>
        <dbReference type="Proteomes" id="UP000184212"/>
    </source>
</evidence>
<dbReference type="CDD" id="cd11613">
    <property type="entry name" value="SAF_AH_GD"/>
    <property type="match status" value="1"/>
</dbReference>
<dbReference type="Gene3D" id="2.30.130.110">
    <property type="match status" value="1"/>
</dbReference>
<dbReference type="Pfam" id="PF04295">
    <property type="entry name" value="GD_AH_second"/>
    <property type="match status" value="1"/>
</dbReference>
<name>A0A1M5UCJ2_9BACT</name>
<evidence type="ECO:0000256" key="1">
    <source>
        <dbReference type="ARBA" id="ARBA00010986"/>
    </source>
</evidence>
<evidence type="ECO:0000259" key="3">
    <source>
        <dbReference type="SMART" id="SM00858"/>
    </source>
</evidence>
<dbReference type="Pfam" id="PF20629">
    <property type="entry name" value="GD_AH_C"/>
    <property type="match status" value="1"/>
</dbReference>
<evidence type="ECO:0000256" key="2">
    <source>
        <dbReference type="ARBA" id="ARBA00023239"/>
    </source>
</evidence>
<keyword evidence="2" id="KW-0456">Lyase</keyword>
<keyword evidence="4" id="KW-0378">Hydrolase</keyword>
<dbReference type="PANTHER" id="PTHR30536">
    <property type="entry name" value="ALTRONATE/GALACTARATE DEHYDRATASE"/>
    <property type="match status" value="1"/>
</dbReference>